<evidence type="ECO:0000313" key="6">
    <source>
        <dbReference type="Proteomes" id="UP000241769"/>
    </source>
</evidence>
<dbReference type="Gene3D" id="2.60.40.10">
    <property type="entry name" value="Immunoglobulins"/>
    <property type="match status" value="1"/>
</dbReference>
<dbReference type="InterPro" id="IPR005181">
    <property type="entry name" value="SASA"/>
</dbReference>
<dbReference type="InParanoid" id="A0A2P6NVN5"/>
<dbReference type="EMBL" id="MDYQ01000015">
    <property type="protein sequence ID" value="PRP88023.1"/>
    <property type="molecule type" value="Genomic_DNA"/>
</dbReference>
<proteinExistence type="predicted"/>
<dbReference type="PANTHER" id="PTHR22901:SF0">
    <property type="entry name" value="SIALATE O-ACETYLESTERASE"/>
    <property type="match status" value="1"/>
</dbReference>
<reference evidence="5 6" key="1">
    <citation type="journal article" date="2018" name="Genome Biol. Evol.">
        <title>Multiple Roots of Fruiting Body Formation in Amoebozoa.</title>
        <authorList>
            <person name="Hillmann F."/>
            <person name="Forbes G."/>
            <person name="Novohradska S."/>
            <person name="Ferling I."/>
            <person name="Riege K."/>
            <person name="Groth M."/>
            <person name="Westermann M."/>
            <person name="Marz M."/>
            <person name="Spaller T."/>
            <person name="Winckler T."/>
            <person name="Schaap P."/>
            <person name="Glockner G."/>
        </authorList>
    </citation>
    <scope>NUCLEOTIDE SEQUENCE [LARGE SCALE GENOMIC DNA]</scope>
    <source>
        <strain evidence="5 6">Jena</strain>
    </source>
</reference>
<organism evidence="5 6">
    <name type="scientific">Planoprotostelium fungivorum</name>
    <dbReference type="NCBI Taxonomy" id="1890364"/>
    <lineage>
        <taxon>Eukaryota</taxon>
        <taxon>Amoebozoa</taxon>
        <taxon>Evosea</taxon>
        <taxon>Variosea</taxon>
        <taxon>Cavosteliida</taxon>
        <taxon>Cavosteliaceae</taxon>
        <taxon>Planoprotostelium</taxon>
    </lineage>
</organism>
<evidence type="ECO:0000256" key="3">
    <source>
        <dbReference type="SAM" id="SignalP"/>
    </source>
</evidence>
<feature type="domain" description="Sialate O-acetylesterase" evidence="4">
    <location>
        <begin position="101"/>
        <end position="304"/>
    </location>
</feature>
<dbReference type="InterPro" id="IPR013783">
    <property type="entry name" value="Ig-like_fold"/>
</dbReference>
<dbReference type="InterPro" id="IPR036514">
    <property type="entry name" value="SGNH_hydro_sf"/>
</dbReference>
<feature type="signal peptide" evidence="3">
    <location>
        <begin position="1"/>
        <end position="16"/>
    </location>
</feature>
<dbReference type="SUPFAM" id="SSF52266">
    <property type="entry name" value="SGNH hydrolase"/>
    <property type="match status" value="1"/>
</dbReference>
<dbReference type="InterPro" id="IPR035992">
    <property type="entry name" value="Ricin_B-like_lectins"/>
</dbReference>
<feature type="compositionally biased region" description="Low complexity" evidence="2">
    <location>
        <begin position="630"/>
        <end position="648"/>
    </location>
</feature>
<keyword evidence="6" id="KW-1185">Reference proteome</keyword>
<dbReference type="PROSITE" id="PS50231">
    <property type="entry name" value="RICIN_B_LECTIN"/>
    <property type="match status" value="1"/>
</dbReference>
<keyword evidence="3" id="KW-0732">Signal</keyword>
<accession>A0A2P6NVN5</accession>
<evidence type="ECO:0000256" key="2">
    <source>
        <dbReference type="SAM" id="MobiDB-lite"/>
    </source>
</evidence>
<dbReference type="GO" id="GO:0005975">
    <property type="term" value="P:carbohydrate metabolic process"/>
    <property type="evidence" value="ECO:0007669"/>
    <property type="project" value="TreeGrafter"/>
</dbReference>
<dbReference type="Pfam" id="PF03629">
    <property type="entry name" value="SASA"/>
    <property type="match status" value="1"/>
</dbReference>
<dbReference type="AlphaFoldDB" id="A0A2P6NVN5"/>
<comment type="caution">
    <text evidence="5">The sequence shown here is derived from an EMBL/GenBank/DDBJ whole genome shotgun (WGS) entry which is preliminary data.</text>
</comment>
<gene>
    <name evidence="5" type="ORF">PROFUN_04451</name>
</gene>
<dbReference type="GO" id="GO:0001681">
    <property type="term" value="F:sialate O-acetylesterase activity"/>
    <property type="evidence" value="ECO:0007669"/>
    <property type="project" value="InterPro"/>
</dbReference>
<evidence type="ECO:0000313" key="5">
    <source>
        <dbReference type="EMBL" id="PRP88023.1"/>
    </source>
</evidence>
<evidence type="ECO:0000256" key="1">
    <source>
        <dbReference type="ARBA" id="ARBA00022801"/>
    </source>
</evidence>
<dbReference type="InterPro" id="IPR039329">
    <property type="entry name" value="SIAE"/>
</dbReference>
<dbReference type="Proteomes" id="UP000241769">
    <property type="component" value="Unassembled WGS sequence"/>
</dbReference>
<dbReference type="PANTHER" id="PTHR22901">
    <property type="entry name" value="SIALATE O-ACETYLESTERASE"/>
    <property type="match status" value="1"/>
</dbReference>
<protein>
    <recommendedName>
        <fullName evidence="4">Sialate O-acetylesterase domain-containing protein</fullName>
    </recommendedName>
</protein>
<feature type="region of interest" description="Disordered" evidence="2">
    <location>
        <begin position="629"/>
        <end position="651"/>
    </location>
</feature>
<feature type="chain" id="PRO_5015118080" description="Sialate O-acetylesterase domain-containing protein" evidence="3">
    <location>
        <begin position="17"/>
        <end position="717"/>
    </location>
</feature>
<dbReference type="SUPFAM" id="SSF50370">
    <property type="entry name" value="Ricin B-like lectins"/>
    <property type="match status" value="1"/>
</dbReference>
<name>A0A2P6NVN5_9EUKA</name>
<sequence length="717" mass="78109">MMRGLLFLALVLSAWGALLQPGYTSNMILQRAPQQAILAGNGLTAGAAIIVYFNGRNGTATASTNGAWNYSLPATPAGGPYNITVYSGSSQQQLTNVLFGDVILCSGQSNMVFTMSQIFSNDFYLNAASNYSDIRVLNGANANWQMSSRASLSSFSAVCYLSALNTYNTSRIPIGLLEAAVGGTRIELWSPPGTQSNCYGYDVPSFSSLYNARIAPFIPQRIAAVIWYQGESNVNGAGVYNCQLANLVRSWRANFGYDDSLPWFIVQLAGYSSKYQALSGQRQAQKDVADTVPNVSIYTAADLHDSLSPTGSIHPRNKEPIGLRISNGLLNKLYNKNLVSAGASFNKVESVQIVANNSVSVNITLTISFVADQTAQGLAIRKINCSDPEISAYCSNLFEISVQIAGAAAVPTKWIAVQQYSLQNGMLVLSTVIPVNSSYTGWRYAWEDIPPMVLYNAANYPTCHIRVKHLLSFHLMAITPSNTSFMDMGEMSITKMNNTECDVSIGYRNGSVVQGVQLSVVPRINPVWLFQSDSDHFGSLRHNSTGLYLTTSNVNCSLVSLEPKSGQNNQRWFMINTGLDDLRYSIYNTVCGWKVLNNDCNPAMNITLTDDALGSCSIWSLNFIAPGPPSTTTSRSTTLQTTTQSTNSDNVPAEVVSCPPLPSLSVSLYVTGISRMYNEPSLPLFRVLEPSDVNVNILNVCILDRRDWIEQISYHSN</sequence>
<keyword evidence="1" id="KW-0378">Hydrolase</keyword>
<dbReference type="Gene3D" id="3.40.50.1110">
    <property type="entry name" value="SGNH hydrolase"/>
    <property type="match status" value="1"/>
</dbReference>
<evidence type="ECO:0000259" key="4">
    <source>
        <dbReference type="Pfam" id="PF03629"/>
    </source>
</evidence>